<feature type="chain" id="PRO_5015594451" evidence="1">
    <location>
        <begin position="32"/>
        <end position="717"/>
    </location>
</feature>
<dbReference type="InterPro" id="IPR015919">
    <property type="entry name" value="Cadherin-like_sf"/>
</dbReference>
<evidence type="ECO:0000256" key="1">
    <source>
        <dbReference type="SAM" id="SignalP"/>
    </source>
</evidence>
<dbReference type="AlphaFoldDB" id="A0A2U3LAZ5"/>
<protein>
    <submittedName>
        <fullName evidence="2">Uncharacterized protein</fullName>
    </submittedName>
</protein>
<dbReference type="EMBL" id="OMOF01000368">
    <property type="protein sequence ID" value="SPF49071.1"/>
    <property type="molecule type" value="Genomic_DNA"/>
</dbReference>
<evidence type="ECO:0000313" key="2">
    <source>
        <dbReference type="EMBL" id="SPF49071.1"/>
    </source>
</evidence>
<dbReference type="SUPFAM" id="SSF52058">
    <property type="entry name" value="L domain-like"/>
    <property type="match status" value="1"/>
</dbReference>
<dbReference type="InterPro" id="IPR013783">
    <property type="entry name" value="Ig-like_fold"/>
</dbReference>
<dbReference type="Pfam" id="PF13306">
    <property type="entry name" value="LRR_5"/>
    <property type="match status" value="3"/>
</dbReference>
<dbReference type="GO" id="GO:0005509">
    <property type="term" value="F:calcium ion binding"/>
    <property type="evidence" value="ECO:0007669"/>
    <property type="project" value="InterPro"/>
</dbReference>
<dbReference type="OrthoDB" id="3171015at2"/>
<dbReference type="PANTHER" id="PTHR45661:SF3">
    <property type="entry name" value="IG-LIKE DOMAIN-CONTAINING PROTEIN"/>
    <property type="match status" value="1"/>
</dbReference>
<organism evidence="2 3">
    <name type="scientific">Candidatus Desulfosporosinus infrequens</name>
    <dbReference type="NCBI Taxonomy" id="2043169"/>
    <lineage>
        <taxon>Bacteria</taxon>
        <taxon>Bacillati</taxon>
        <taxon>Bacillota</taxon>
        <taxon>Clostridia</taxon>
        <taxon>Eubacteriales</taxon>
        <taxon>Desulfitobacteriaceae</taxon>
        <taxon>Desulfosporosinus</taxon>
    </lineage>
</organism>
<sequence length="717" mass="75219">MRILKNSKIFTFMVCIMMMTMLLCCSTQALADQSGDFAYTVTDGAAQITGYTGAGGAVTIPSTLGGVPVTSIGPVAFKSCTSLTSIIIPQGVTSIDGWNMGGFISGAFEGCTGLTSIIIPQELISIGDYAFSGCTGLTSISIPPGVTSIGNGAFSGTGLTSISIPPGASIGSSAFGGCTSLTTVSIPQGVTSINISAFYGCTGLTSFSLAVGNSAYSTINGMLFNKAGTSLIACPGGLTSISIPQGTTSISNGAFYDCIGLTSINIPQGVTSIGDFAFYGCTGLTSINISQGVTSVGDFAFYGCTSLTSITFNSAATTIYDDANTISSTATIIGYDISTAKTYAAKYNKNFKLLAIPDGTVIFSNGQALDLGYVNNSAHTAEVIQDVVSSNAIYVITFSGQVINNSTGIILTDLSSLPAVTYKDANGNIKYFSKGDGPEVTTLSLPSVTLGNAMAGYVYTANFSATGGTPPYSYALASGSSLPAGLTLGSNGTISGTPTTSGTTSFSVNVTDSSKPIAGTAINTFSLTIYPYEILAKEPVINLYPTKEQQISVKLDFDGKFTRTYPDYKNGWEVIAHPDGTLLNLDDNNKYPYLIWEGILANNNWDMTKGSVVAGKDTKDFLQDKLSLMGLTPKECTDFIAYWLPEMQNNKYNLITFPNEEYSQRVNLTIDPKPDSILRVFMIYKPITEKIDIPAQQLTTFNRTGFSVVEWGGAEVK</sequence>
<accession>A0A2U3LAZ5</accession>
<proteinExistence type="predicted"/>
<keyword evidence="1" id="KW-0732">Signal</keyword>
<feature type="signal peptide" evidence="1">
    <location>
        <begin position="1"/>
        <end position="31"/>
    </location>
</feature>
<evidence type="ECO:0000313" key="3">
    <source>
        <dbReference type="Proteomes" id="UP000238916"/>
    </source>
</evidence>
<dbReference type="Proteomes" id="UP000238916">
    <property type="component" value="Unassembled WGS sequence"/>
</dbReference>
<dbReference type="InterPro" id="IPR032675">
    <property type="entry name" value="LRR_dom_sf"/>
</dbReference>
<dbReference type="GO" id="GO:0016020">
    <property type="term" value="C:membrane"/>
    <property type="evidence" value="ECO:0007669"/>
    <property type="project" value="InterPro"/>
</dbReference>
<gene>
    <name evidence="2" type="ORF">SBF1_430008</name>
</gene>
<dbReference type="PANTHER" id="PTHR45661">
    <property type="entry name" value="SURFACE ANTIGEN"/>
    <property type="match status" value="1"/>
</dbReference>
<dbReference type="Gene3D" id="2.60.40.10">
    <property type="entry name" value="Immunoglobulins"/>
    <property type="match status" value="1"/>
</dbReference>
<dbReference type="InterPro" id="IPR053139">
    <property type="entry name" value="Surface_bspA-like"/>
</dbReference>
<dbReference type="InterPro" id="IPR026906">
    <property type="entry name" value="LRR_5"/>
</dbReference>
<dbReference type="Gene3D" id="3.80.10.10">
    <property type="entry name" value="Ribonuclease Inhibitor"/>
    <property type="match status" value="1"/>
</dbReference>
<reference evidence="3" key="1">
    <citation type="submission" date="2018-02" db="EMBL/GenBank/DDBJ databases">
        <authorList>
            <person name="Hausmann B."/>
        </authorList>
    </citation>
    <scope>NUCLEOTIDE SEQUENCE [LARGE SCALE GENOMIC DNA]</scope>
    <source>
        <strain evidence="3">Peat soil MAG SbF1</strain>
    </source>
</reference>
<name>A0A2U3LAZ5_9FIRM</name>
<dbReference type="SUPFAM" id="SSF49313">
    <property type="entry name" value="Cadherin-like"/>
    <property type="match status" value="1"/>
</dbReference>